<proteinExistence type="predicted"/>
<dbReference type="PANTHER" id="PTHR46796:SF6">
    <property type="entry name" value="ARAC SUBFAMILY"/>
    <property type="match status" value="1"/>
</dbReference>
<dbReference type="PROSITE" id="PS00041">
    <property type="entry name" value="HTH_ARAC_FAMILY_1"/>
    <property type="match status" value="1"/>
</dbReference>
<sequence>MATIYYERFDLAPDVVSEVSRLVGAHVYHQASCPAMRQYGIFMCGVGRPDGPCEIERIDAPFHVLIVVLDGMAELFEGDQHWLVGPGQYGVLPMRGHRGYRRIGSEAMPHAWFLLGDEVRWEALNRGHPWVGSSKHGARLHDAVSLFQREAQLSNEGAHDALVPQTLELVSRQLERLLGLAGTRPAREQSLLQLLDDVRKAPDADWSVAVLCRRVGLGATQLHRLCVRRFGRAPAQLVFDVRMQLAREWLQDGRRVADVATALGYQEIASFSRRFSSHFGCAPSRVSKGKPS</sequence>
<dbReference type="EMBL" id="JAESND010000001">
    <property type="protein sequence ID" value="MBM3114396.1"/>
    <property type="molecule type" value="Genomic_DNA"/>
</dbReference>
<evidence type="ECO:0000256" key="1">
    <source>
        <dbReference type="ARBA" id="ARBA00023015"/>
    </source>
</evidence>
<dbReference type="InterPro" id="IPR037923">
    <property type="entry name" value="HTH-like"/>
</dbReference>
<dbReference type="PROSITE" id="PS01124">
    <property type="entry name" value="HTH_ARAC_FAMILY_2"/>
    <property type="match status" value="1"/>
</dbReference>
<keyword evidence="1" id="KW-0805">Transcription regulation</keyword>
<reference evidence="6 7" key="1">
    <citation type="submission" date="2021-01" db="EMBL/GenBank/DDBJ databases">
        <title>Draft Genome Sequence and Polyhydroxyalkanoate Biosynthetic Potential of Jeongeupia naejangsanensis Type Strain DSM 24253.</title>
        <authorList>
            <person name="Turrini P."/>
            <person name="Artuso I."/>
            <person name="Lugli G.A."/>
            <person name="Frangipani E."/>
            <person name="Ventura M."/>
            <person name="Visca P."/>
        </authorList>
    </citation>
    <scope>NUCLEOTIDE SEQUENCE [LARGE SCALE GENOMIC DNA]</scope>
    <source>
        <strain evidence="6 7">DSM 24253</strain>
    </source>
</reference>
<organism evidence="6 7">
    <name type="scientific">Jeongeupia naejangsanensis</name>
    <dbReference type="NCBI Taxonomy" id="613195"/>
    <lineage>
        <taxon>Bacteria</taxon>
        <taxon>Pseudomonadati</taxon>
        <taxon>Pseudomonadota</taxon>
        <taxon>Betaproteobacteria</taxon>
        <taxon>Neisseriales</taxon>
        <taxon>Chitinibacteraceae</taxon>
        <taxon>Jeongeupia</taxon>
    </lineage>
</organism>
<evidence type="ECO:0000313" key="6">
    <source>
        <dbReference type="EMBL" id="MBM3114396.1"/>
    </source>
</evidence>
<name>A0ABS2BHI0_9NEIS</name>
<evidence type="ECO:0000256" key="3">
    <source>
        <dbReference type="ARBA" id="ARBA00023159"/>
    </source>
</evidence>
<dbReference type="Gene3D" id="1.10.10.60">
    <property type="entry name" value="Homeodomain-like"/>
    <property type="match status" value="1"/>
</dbReference>
<accession>A0ABS2BHI0</accession>
<dbReference type="RefSeq" id="WP_203536090.1">
    <property type="nucleotide sequence ID" value="NZ_JAESND010000001.1"/>
</dbReference>
<dbReference type="InterPro" id="IPR018062">
    <property type="entry name" value="HTH_AraC-typ_CS"/>
</dbReference>
<comment type="caution">
    <text evidence="6">The sequence shown here is derived from an EMBL/GenBank/DDBJ whole genome shotgun (WGS) entry which is preliminary data.</text>
</comment>
<evidence type="ECO:0000256" key="2">
    <source>
        <dbReference type="ARBA" id="ARBA00023125"/>
    </source>
</evidence>
<keyword evidence="4" id="KW-0804">Transcription</keyword>
<keyword evidence="2" id="KW-0238">DNA-binding</keyword>
<dbReference type="SMART" id="SM00342">
    <property type="entry name" value="HTH_ARAC"/>
    <property type="match status" value="1"/>
</dbReference>
<dbReference type="Pfam" id="PF12833">
    <property type="entry name" value="HTH_18"/>
    <property type="match status" value="1"/>
</dbReference>
<dbReference type="InterPro" id="IPR050204">
    <property type="entry name" value="AraC_XylS_family_regulators"/>
</dbReference>
<dbReference type="InterPro" id="IPR018060">
    <property type="entry name" value="HTH_AraC"/>
</dbReference>
<evidence type="ECO:0000313" key="7">
    <source>
        <dbReference type="Proteomes" id="UP000809431"/>
    </source>
</evidence>
<dbReference type="InterPro" id="IPR009057">
    <property type="entry name" value="Homeodomain-like_sf"/>
</dbReference>
<dbReference type="SUPFAM" id="SSF51215">
    <property type="entry name" value="Regulatory protein AraC"/>
    <property type="match status" value="1"/>
</dbReference>
<feature type="domain" description="HTH araC/xylS-type" evidence="5">
    <location>
        <begin position="189"/>
        <end position="289"/>
    </location>
</feature>
<keyword evidence="3" id="KW-0010">Activator</keyword>
<evidence type="ECO:0000256" key="4">
    <source>
        <dbReference type="ARBA" id="ARBA00023163"/>
    </source>
</evidence>
<dbReference type="SUPFAM" id="SSF46689">
    <property type="entry name" value="Homeodomain-like"/>
    <property type="match status" value="1"/>
</dbReference>
<evidence type="ECO:0000259" key="5">
    <source>
        <dbReference type="PROSITE" id="PS01124"/>
    </source>
</evidence>
<dbReference type="PANTHER" id="PTHR46796">
    <property type="entry name" value="HTH-TYPE TRANSCRIPTIONAL ACTIVATOR RHAS-RELATED"/>
    <property type="match status" value="1"/>
</dbReference>
<gene>
    <name evidence="6" type="ORF">JMJ54_01025</name>
</gene>
<dbReference type="Proteomes" id="UP000809431">
    <property type="component" value="Unassembled WGS sequence"/>
</dbReference>
<protein>
    <submittedName>
        <fullName evidence="6">Helix-turn-helix transcriptional regulator</fullName>
    </submittedName>
</protein>
<keyword evidence="7" id="KW-1185">Reference proteome</keyword>